<sequence>MRTQLIFVTICIYLCGASAQDLDSSPEIRRELKDLIKGTEELNIGVENVKNVQKGIEEKFKHQRDEIELIGQLEVALAVLDTKVQGSFEAAGSGVGNLTAIIKAIQSQNEQSIQNLTKVDLAIRKALEQVAVNQSKYEQDLDAVTLSVNSNLAEIQQLISQRIIGDLIGLNNKAKVLEGQQRNIIGQVGHLGELNSLADRANRKINQLEWGLVLLNRTQSESLNGIENTVHAVQVATSQIDHKLGSLLENQKSIAETLEGCKRKSPPNQKPYEVWTHPEHAPISQSKSESSYASEEEAELLYKLWYGKGQQE</sequence>
<dbReference type="RefSeq" id="XP_016945069.3">
    <property type="nucleotide sequence ID" value="XM_017089580.4"/>
</dbReference>
<dbReference type="Proteomes" id="UP001652628">
    <property type="component" value="Chromosome 2L"/>
</dbReference>
<protein>
    <submittedName>
        <fullName evidence="4">Uncharacterized protein</fullName>
    </submittedName>
</protein>
<evidence type="ECO:0000256" key="1">
    <source>
        <dbReference type="SAM" id="MobiDB-lite"/>
    </source>
</evidence>
<feature type="signal peptide" evidence="2">
    <location>
        <begin position="1"/>
        <end position="19"/>
    </location>
</feature>
<gene>
    <name evidence="4" type="primary">LOC108021068</name>
</gene>
<evidence type="ECO:0000313" key="4">
    <source>
        <dbReference type="RefSeq" id="XP_016945069.3"/>
    </source>
</evidence>
<reference evidence="4" key="1">
    <citation type="submission" date="2025-08" db="UniProtKB">
        <authorList>
            <consortium name="RefSeq"/>
        </authorList>
    </citation>
    <scope>IDENTIFICATION</scope>
</reference>
<evidence type="ECO:0000313" key="3">
    <source>
        <dbReference type="Proteomes" id="UP001652628"/>
    </source>
</evidence>
<organism evidence="3 4">
    <name type="scientific">Drosophila suzukii</name>
    <name type="common">Spotted-wing drosophila fruit fly</name>
    <dbReference type="NCBI Taxonomy" id="28584"/>
    <lineage>
        <taxon>Eukaryota</taxon>
        <taxon>Metazoa</taxon>
        <taxon>Ecdysozoa</taxon>
        <taxon>Arthropoda</taxon>
        <taxon>Hexapoda</taxon>
        <taxon>Insecta</taxon>
        <taxon>Pterygota</taxon>
        <taxon>Neoptera</taxon>
        <taxon>Endopterygota</taxon>
        <taxon>Diptera</taxon>
        <taxon>Brachycera</taxon>
        <taxon>Muscomorpha</taxon>
        <taxon>Ephydroidea</taxon>
        <taxon>Drosophilidae</taxon>
        <taxon>Drosophila</taxon>
        <taxon>Sophophora</taxon>
    </lineage>
</organism>
<keyword evidence="3" id="KW-1185">Reference proteome</keyword>
<feature type="region of interest" description="Disordered" evidence="1">
    <location>
        <begin position="261"/>
        <end position="292"/>
    </location>
</feature>
<accession>A0AB39ZXF6</accession>
<dbReference type="AlphaFoldDB" id="A0AB39ZXF6"/>
<proteinExistence type="predicted"/>
<name>A0AB39ZXF6_DROSZ</name>
<dbReference type="GeneID" id="108021068"/>
<feature type="chain" id="PRO_5045396244" evidence="2">
    <location>
        <begin position="20"/>
        <end position="312"/>
    </location>
</feature>
<evidence type="ECO:0000256" key="2">
    <source>
        <dbReference type="SAM" id="SignalP"/>
    </source>
</evidence>
<keyword evidence="2" id="KW-0732">Signal</keyword>